<evidence type="ECO:0000313" key="2">
    <source>
        <dbReference type="Proteomes" id="UP000195981"/>
    </source>
</evidence>
<dbReference type="RefSeq" id="WP_087103370.1">
    <property type="nucleotide sequence ID" value="NZ_FWFG01000050.1"/>
</dbReference>
<dbReference type="Pfam" id="PF10698">
    <property type="entry name" value="DUF2505"/>
    <property type="match status" value="1"/>
</dbReference>
<sequence>MHLTETLHLPVSAPDAARMYADPGYAQLRRRELEAQDADSHIDGSPEGPFTATTTLRMPTEQVPDIVRRFVGQSVQVRETQEWGAPEADGSRRGTIRFEVIGAPATMTGRTRLVPAGDGASRLEVDGDLVAKVPLIGRKIEQTAVPYIGQVLRREERSAAAWAAQGS</sequence>
<organism evidence="1 2">
    <name type="scientific">Brachybacterium nesterenkovii</name>
    <dbReference type="NCBI Taxonomy" id="47847"/>
    <lineage>
        <taxon>Bacteria</taxon>
        <taxon>Bacillati</taxon>
        <taxon>Actinomycetota</taxon>
        <taxon>Actinomycetes</taxon>
        <taxon>Micrococcales</taxon>
        <taxon>Dermabacteraceae</taxon>
        <taxon>Brachybacterium</taxon>
    </lineage>
</organism>
<dbReference type="OrthoDB" id="3266819at2"/>
<name>A0A1X6WYA9_9MICO</name>
<keyword evidence="2" id="KW-1185">Reference proteome</keyword>
<accession>A0A1X6WYA9</accession>
<evidence type="ECO:0008006" key="3">
    <source>
        <dbReference type="Google" id="ProtNLM"/>
    </source>
</evidence>
<dbReference type="InterPro" id="IPR019639">
    <property type="entry name" value="DUF2505"/>
</dbReference>
<proteinExistence type="predicted"/>
<reference evidence="1 2" key="1">
    <citation type="submission" date="2017-02" db="EMBL/GenBank/DDBJ databases">
        <authorList>
            <person name="Peterson S.W."/>
        </authorList>
    </citation>
    <scope>NUCLEOTIDE SEQUENCE [LARGE SCALE GENOMIC DNA]</scope>
    <source>
        <strain evidence="1 2">CIP104813</strain>
    </source>
</reference>
<dbReference type="EMBL" id="FWFG01000050">
    <property type="protein sequence ID" value="SLM90711.1"/>
    <property type="molecule type" value="Genomic_DNA"/>
</dbReference>
<gene>
    <name evidence="1" type="ORF">FM110_05360</name>
</gene>
<protein>
    <recommendedName>
        <fullName evidence="3">DUF2505 domain-containing protein</fullName>
    </recommendedName>
</protein>
<dbReference type="Proteomes" id="UP000195981">
    <property type="component" value="Unassembled WGS sequence"/>
</dbReference>
<dbReference type="AlphaFoldDB" id="A0A1X6WYA9"/>
<evidence type="ECO:0000313" key="1">
    <source>
        <dbReference type="EMBL" id="SLM90711.1"/>
    </source>
</evidence>